<dbReference type="InterPro" id="IPR000160">
    <property type="entry name" value="GGDEF_dom"/>
</dbReference>
<dbReference type="GO" id="GO:0005886">
    <property type="term" value="C:plasma membrane"/>
    <property type="evidence" value="ECO:0007669"/>
    <property type="project" value="TreeGrafter"/>
</dbReference>
<dbReference type="InterPro" id="IPR050469">
    <property type="entry name" value="Diguanylate_Cyclase"/>
</dbReference>
<dbReference type="PhylomeDB" id="A9CLA8"/>
<dbReference type="GO" id="GO:0043709">
    <property type="term" value="P:cell adhesion involved in single-species biofilm formation"/>
    <property type="evidence" value="ECO:0007669"/>
    <property type="project" value="TreeGrafter"/>
</dbReference>
<keyword evidence="3" id="KW-1133">Transmembrane helix</keyword>
<dbReference type="eggNOG" id="COG2199">
    <property type="taxonomic scope" value="Bacteria"/>
</dbReference>
<evidence type="ECO:0000313" key="6">
    <source>
        <dbReference type="Proteomes" id="UP000000813"/>
    </source>
</evidence>
<feature type="transmembrane region" description="Helical" evidence="3">
    <location>
        <begin position="117"/>
        <end position="138"/>
    </location>
</feature>
<feature type="transmembrane region" description="Helical" evidence="3">
    <location>
        <begin position="6"/>
        <end position="27"/>
    </location>
</feature>
<organism evidence="5 6">
    <name type="scientific">Agrobacterium fabrum (strain C58 / ATCC 33970)</name>
    <name type="common">Agrobacterium tumefaciens (strain C58)</name>
    <dbReference type="NCBI Taxonomy" id="176299"/>
    <lineage>
        <taxon>Bacteria</taxon>
        <taxon>Pseudomonadati</taxon>
        <taxon>Pseudomonadota</taxon>
        <taxon>Alphaproteobacteria</taxon>
        <taxon>Hyphomicrobiales</taxon>
        <taxon>Rhizobiaceae</taxon>
        <taxon>Rhizobium/Agrobacterium group</taxon>
        <taxon>Agrobacterium</taxon>
        <taxon>Agrobacterium tumefaciens complex</taxon>
    </lineage>
</organism>
<dbReference type="EMBL" id="AE007872">
    <property type="protein sequence ID" value="AAK90745.1"/>
    <property type="molecule type" value="Genomic_DNA"/>
</dbReference>
<comment type="catalytic activity">
    <reaction evidence="2">
        <text>2 GTP = 3',3'-c-di-GMP + 2 diphosphate</text>
        <dbReference type="Rhea" id="RHEA:24898"/>
        <dbReference type="ChEBI" id="CHEBI:33019"/>
        <dbReference type="ChEBI" id="CHEBI:37565"/>
        <dbReference type="ChEBI" id="CHEBI:58805"/>
        <dbReference type="EC" id="2.7.7.65"/>
    </reaction>
</comment>
<geneLocation type="plasmid" evidence="5 6">
    <name>At</name>
</geneLocation>
<dbReference type="EnsemblBacteria" id="AAK90745">
    <property type="protein sequence ID" value="AAK90745"/>
    <property type="gene ID" value="Atu5372"/>
</dbReference>
<keyword evidence="6" id="KW-1185">Reference proteome</keyword>
<sequence>MPVALLDWAVPVTILLSGLALIAMRYLGFATSRWGYALCCLSIGFALMLIETNYATPFKQIVEDNFIVASVILACRALNDRVQLNNNIAFDLTMLLTSTIMVAISRTMFDSARLETLFVQACCAFVLWRGYIRFSILAATKSDKILSFTFLLLAMVLTGQCLLYIAASETERLSGAWRTSVWGNLVQFTGLIGSITLVFSVVIATTYEAIEKYRRYANLDPLTNLLNRRGLDAVLASAQGERLKKPATAIILADIDHFKAINDRFGHSFGDLVIKRFGALVQSHTTTQGCVARLGGEEFAVLLPDTCLDDAIAAAEKMRRSFAAERWPCDRKESEFTASFGVALVEDGEALSTAFERADQFLYAAKRMGRNRVAAAKHVWRETLDPSLQLGHDNVVYIDRVTNESTHRPGV</sequence>
<dbReference type="InterPro" id="IPR043128">
    <property type="entry name" value="Rev_trsase/Diguanyl_cyclase"/>
</dbReference>
<protein>
    <recommendedName>
        <fullName evidence="1">diguanylate cyclase</fullName>
        <ecNumber evidence="1">2.7.7.65</ecNumber>
    </recommendedName>
</protein>
<dbReference type="Pfam" id="PF00990">
    <property type="entry name" value="GGDEF"/>
    <property type="match status" value="1"/>
</dbReference>
<dbReference type="Gene3D" id="3.30.70.270">
    <property type="match status" value="1"/>
</dbReference>
<dbReference type="PROSITE" id="PS50887">
    <property type="entry name" value="GGDEF"/>
    <property type="match status" value="1"/>
</dbReference>
<gene>
    <name evidence="5" type="ordered locus">Atu5372</name>
</gene>
<dbReference type="InterPro" id="IPR029787">
    <property type="entry name" value="Nucleotide_cyclase"/>
</dbReference>
<dbReference type="EC" id="2.7.7.65" evidence="1"/>
<dbReference type="OrthoDB" id="9812260at2"/>
<keyword evidence="3" id="KW-0812">Transmembrane</keyword>
<dbReference type="SUPFAM" id="SSF55073">
    <property type="entry name" value="Nucleotide cyclase"/>
    <property type="match status" value="1"/>
</dbReference>
<feature type="transmembrane region" description="Helical" evidence="3">
    <location>
        <begin position="34"/>
        <end position="55"/>
    </location>
</feature>
<dbReference type="GO" id="GO:0052621">
    <property type="term" value="F:diguanylate cyclase activity"/>
    <property type="evidence" value="ECO:0007669"/>
    <property type="project" value="UniProtKB-EC"/>
</dbReference>
<feature type="transmembrane region" description="Helical" evidence="3">
    <location>
        <begin position="185"/>
        <end position="207"/>
    </location>
</feature>
<dbReference type="PIR" id="AF3205">
    <property type="entry name" value="AF3205"/>
</dbReference>
<dbReference type="PANTHER" id="PTHR45138">
    <property type="entry name" value="REGULATORY COMPONENTS OF SENSORY TRANSDUCTION SYSTEM"/>
    <property type="match status" value="1"/>
</dbReference>
<dbReference type="BioCyc" id="AGRO:ATU5372-MONOMER"/>
<name>A9CLA8_AGRFC</name>
<keyword evidence="5" id="KW-0614">Plasmid</keyword>
<evidence type="ECO:0000313" key="5">
    <source>
        <dbReference type="EMBL" id="AAK90745.1"/>
    </source>
</evidence>
<dbReference type="HOGENOM" id="CLU_000445_11_1_5"/>
<feature type="domain" description="GGDEF" evidence="4">
    <location>
        <begin position="246"/>
        <end position="378"/>
    </location>
</feature>
<dbReference type="AlphaFoldDB" id="A9CLA8"/>
<dbReference type="KEGG" id="atu:Atu5372"/>
<dbReference type="SMART" id="SM00267">
    <property type="entry name" value="GGDEF"/>
    <property type="match status" value="1"/>
</dbReference>
<dbReference type="PANTHER" id="PTHR45138:SF9">
    <property type="entry name" value="DIGUANYLATE CYCLASE DGCM-RELATED"/>
    <property type="match status" value="1"/>
</dbReference>
<reference evidence="5 6" key="1">
    <citation type="journal article" date="2001" name="Science">
        <title>The genome of the natural genetic engineer Agrobacterium tumefaciens C58.</title>
        <authorList>
            <person name="Wood D.W."/>
            <person name="Setubal J.C."/>
            <person name="Kaul R."/>
            <person name="Monks D.E."/>
            <person name="Kitajima J.P."/>
            <person name="Okura V.K."/>
            <person name="Zhou Y."/>
            <person name="Chen L."/>
            <person name="Wood G.E."/>
            <person name="Almeida N.F.Jr."/>
            <person name="Woo L."/>
            <person name="Chen Y."/>
            <person name="Paulsen I.T."/>
            <person name="Eisen J.A."/>
            <person name="Karp P.D."/>
            <person name="Bovee D.Sr."/>
            <person name="Chapman P."/>
            <person name="Clendenning J."/>
            <person name="Deatherage G."/>
            <person name="Gillet W."/>
            <person name="Grant C."/>
            <person name="Kutyavin T."/>
            <person name="Levy R."/>
            <person name="Li M.J."/>
            <person name="McClelland E."/>
            <person name="Palmieri A."/>
            <person name="Raymond C."/>
            <person name="Rouse G."/>
            <person name="Saenphimmachak C."/>
            <person name="Wu Z."/>
            <person name="Romero P."/>
            <person name="Gordon D."/>
            <person name="Zhang S."/>
            <person name="Yoo H."/>
            <person name="Tao Y."/>
            <person name="Biddle P."/>
            <person name="Jung M."/>
            <person name="Krespan W."/>
            <person name="Perry M."/>
            <person name="Gordon-Kamm B."/>
            <person name="Liao L."/>
            <person name="Kim S."/>
            <person name="Hendrick C."/>
            <person name="Zhao Z.Y."/>
            <person name="Dolan M."/>
            <person name="Chumley F."/>
            <person name="Tingey S.V."/>
            <person name="Tomb J.F."/>
            <person name="Gordon M.P."/>
            <person name="Olson M.V."/>
            <person name="Nester E.W."/>
        </authorList>
    </citation>
    <scope>NUCLEOTIDE SEQUENCE [LARGE SCALE GENOMIC DNA]</scope>
    <source>
        <strain evidence="6">C58 / ATCC 33970</strain>
    </source>
</reference>
<dbReference type="NCBIfam" id="TIGR00254">
    <property type="entry name" value="GGDEF"/>
    <property type="match status" value="1"/>
</dbReference>
<keyword evidence="3" id="KW-0472">Membrane</keyword>
<dbReference type="FunFam" id="3.30.70.270:FF:000001">
    <property type="entry name" value="Diguanylate cyclase domain protein"/>
    <property type="match status" value="1"/>
</dbReference>
<accession>A9CLA8</accession>
<feature type="transmembrane region" description="Helical" evidence="3">
    <location>
        <begin position="145"/>
        <end position="165"/>
    </location>
</feature>
<dbReference type="PATRIC" id="fig|176299.10.peg.5045"/>
<reference evidence="5 6" key="2">
    <citation type="journal article" date="2001" name="Science">
        <title>Genome sequence of the plant pathogen and biotechnology agent Agrobacterium tumefaciens C58.</title>
        <authorList>
            <person name="Goodner B."/>
            <person name="Hinkle G."/>
            <person name="Gattung S."/>
            <person name="Miller N."/>
            <person name="Blanchard M."/>
            <person name="Qurollo B."/>
            <person name="Goldman B.S."/>
            <person name="Cao Y."/>
            <person name="Askenazi M."/>
            <person name="Halling C."/>
            <person name="Mullin L."/>
            <person name="Houmiel K."/>
            <person name="Gordon J."/>
            <person name="Vaudin M."/>
            <person name="Iartchouk O."/>
            <person name="Epp A."/>
            <person name="Liu F."/>
            <person name="Wollam C."/>
            <person name="Allinger M."/>
            <person name="Doughty D."/>
            <person name="Scott C."/>
            <person name="Lappas C."/>
            <person name="Markelz B."/>
            <person name="Flanagan C."/>
            <person name="Crowell C."/>
            <person name="Gurson J."/>
            <person name="Lomo C."/>
            <person name="Sear C."/>
            <person name="Strub G."/>
            <person name="Cielo C."/>
            <person name="Slater S."/>
        </authorList>
    </citation>
    <scope>NUCLEOTIDE SEQUENCE [LARGE SCALE GENOMIC DNA]</scope>
    <source>
        <strain evidence="6">C58 / ATCC 33970</strain>
    </source>
</reference>
<proteinExistence type="predicted"/>
<evidence type="ECO:0000256" key="2">
    <source>
        <dbReference type="ARBA" id="ARBA00034247"/>
    </source>
</evidence>
<evidence type="ECO:0000259" key="4">
    <source>
        <dbReference type="PROSITE" id="PS50887"/>
    </source>
</evidence>
<dbReference type="Proteomes" id="UP000000813">
    <property type="component" value="Plasmid At"/>
</dbReference>
<dbReference type="GO" id="GO:1902201">
    <property type="term" value="P:negative regulation of bacterial-type flagellum-dependent cell motility"/>
    <property type="evidence" value="ECO:0007669"/>
    <property type="project" value="TreeGrafter"/>
</dbReference>
<evidence type="ECO:0000256" key="1">
    <source>
        <dbReference type="ARBA" id="ARBA00012528"/>
    </source>
</evidence>
<dbReference type="CDD" id="cd01949">
    <property type="entry name" value="GGDEF"/>
    <property type="match status" value="1"/>
</dbReference>
<evidence type="ECO:0000256" key="3">
    <source>
        <dbReference type="SAM" id="Phobius"/>
    </source>
</evidence>